<dbReference type="Pfam" id="PF00232">
    <property type="entry name" value="Glyco_hydro_1"/>
    <property type="match status" value="1"/>
</dbReference>
<proteinExistence type="predicted"/>
<evidence type="ECO:0000313" key="1">
    <source>
        <dbReference type="EMBL" id="MCB5621301.1"/>
    </source>
</evidence>
<dbReference type="SUPFAM" id="SSF51445">
    <property type="entry name" value="(Trans)glycosidases"/>
    <property type="match status" value="1"/>
</dbReference>
<dbReference type="RefSeq" id="WP_226982346.1">
    <property type="nucleotide sequence ID" value="NZ_JAJBOM010000183.1"/>
</dbReference>
<accession>A0AAJ1B9W3</accession>
<dbReference type="Proteomes" id="UP001297370">
    <property type="component" value="Unassembled WGS sequence"/>
</dbReference>
<gene>
    <name evidence="1" type="ORF">LIQ08_19570</name>
</gene>
<sequence>MQMPFPDKFVWGGSISAAQCEGAWDEDGKSPVQVDFGDPGTTTNNRYIHYLNADGTRGKMRQFDHLPKGAKYE</sequence>
<organism evidence="1 2">
    <name type="scientific">Mediterraneibacter gnavus</name>
    <name type="common">Ruminococcus gnavus</name>
    <dbReference type="NCBI Taxonomy" id="33038"/>
    <lineage>
        <taxon>Bacteria</taxon>
        <taxon>Bacillati</taxon>
        <taxon>Bacillota</taxon>
        <taxon>Clostridia</taxon>
        <taxon>Lachnospirales</taxon>
        <taxon>Lachnospiraceae</taxon>
        <taxon>Mediterraneibacter</taxon>
    </lineage>
</organism>
<dbReference type="EMBL" id="JAJBOM010000183">
    <property type="protein sequence ID" value="MCB5621301.1"/>
    <property type="molecule type" value="Genomic_DNA"/>
</dbReference>
<dbReference type="GO" id="GO:0005975">
    <property type="term" value="P:carbohydrate metabolic process"/>
    <property type="evidence" value="ECO:0007669"/>
    <property type="project" value="InterPro"/>
</dbReference>
<name>A0AAJ1B9W3_MEDGN</name>
<dbReference type="AlphaFoldDB" id="A0AAJ1B9W3"/>
<reference evidence="1" key="1">
    <citation type="submission" date="2021-10" db="EMBL/GenBank/DDBJ databases">
        <title>Collection of gut derived symbiotic bacterial strains cultured from healthy donors.</title>
        <authorList>
            <person name="Lin H."/>
            <person name="Littmann E."/>
            <person name="Claire K."/>
            <person name="Pamer E."/>
        </authorList>
    </citation>
    <scope>NUCLEOTIDE SEQUENCE</scope>
    <source>
        <strain evidence="1">MSK.23.18</strain>
    </source>
</reference>
<feature type="non-terminal residue" evidence="1">
    <location>
        <position position="73"/>
    </location>
</feature>
<dbReference type="GO" id="GO:0004553">
    <property type="term" value="F:hydrolase activity, hydrolyzing O-glycosyl compounds"/>
    <property type="evidence" value="ECO:0007669"/>
    <property type="project" value="InterPro"/>
</dbReference>
<dbReference type="InterPro" id="IPR017853">
    <property type="entry name" value="GH"/>
</dbReference>
<dbReference type="Gene3D" id="3.20.20.80">
    <property type="entry name" value="Glycosidases"/>
    <property type="match status" value="1"/>
</dbReference>
<protein>
    <submittedName>
        <fullName evidence="1">Family 1 glycosylhydrolase</fullName>
    </submittedName>
</protein>
<evidence type="ECO:0000313" key="2">
    <source>
        <dbReference type="Proteomes" id="UP001297370"/>
    </source>
</evidence>
<dbReference type="InterPro" id="IPR001360">
    <property type="entry name" value="Glyco_hydro_1"/>
</dbReference>
<comment type="caution">
    <text evidence="1">The sequence shown here is derived from an EMBL/GenBank/DDBJ whole genome shotgun (WGS) entry which is preliminary data.</text>
</comment>